<dbReference type="InterPro" id="IPR039757">
    <property type="entry name" value="EIF2D"/>
</dbReference>
<reference evidence="3 4" key="1">
    <citation type="submission" date="2010-05" db="EMBL/GenBank/DDBJ databases">
        <title>The Genome Sequence of Thecamonas trahens ATCC 50062.</title>
        <authorList>
            <consortium name="The Broad Institute Genome Sequencing Platform"/>
            <person name="Russ C."/>
            <person name="Cuomo C."/>
            <person name="Shea T."/>
            <person name="Young S.K."/>
            <person name="Zeng Q."/>
            <person name="Koehrsen M."/>
            <person name="Haas B."/>
            <person name="Borodovsky M."/>
            <person name="Guigo R."/>
            <person name="Alvarado L."/>
            <person name="Berlin A."/>
            <person name="Bochicchio J."/>
            <person name="Borenstein D."/>
            <person name="Chapman S."/>
            <person name="Chen Z."/>
            <person name="Freedman E."/>
            <person name="Gellesch M."/>
            <person name="Goldberg J."/>
            <person name="Griggs A."/>
            <person name="Gujja S."/>
            <person name="Heilman E."/>
            <person name="Heiman D."/>
            <person name="Hepburn T."/>
            <person name="Howarth C."/>
            <person name="Jen D."/>
            <person name="Larson L."/>
            <person name="Mehta T."/>
            <person name="Park D."/>
            <person name="Pearson M."/>
            <person name="Roberts A."/>
            <person name="Saif S."/>
            <person name="Shenoy N."/>
            <person name="Sisk P."/>
            <person name="Stolte C."/>
            <person name="Sykes S."/>
            <person name="Thomson T."/>
            <person name="Walk T."/>
            <person name="White J."/>
            <person name="Yandava C."/>
            <person name="Burger G."/>
            <person name="Gray M.W."/>
            <person name="Holland P.W.H."/>
            <person name="King N."/>
            <person name="Lang F.B.F."/>
            <person name="Roger A.J."/>
            <person name="Ruiz-Trillo I."/>
            <person name="Lander E."/>
            <person name="Nusbaum C."/>
        </authorList>
    </citation>
    <scope>NUCLEOTIDE SEQUENCE [LARGE SCALE GENOMIC DNA]</scope>
    <source>
        <strain evidence="3 4">ATCC 50062</strain>
    </source>
</reference>
<dbReference type="Pfam" id="PF25304">
    <property type="entry name" value="WHD_eIF2D"/>
    <property type="match status" value="1"/>
</dbReference>
<accession>A0A0L0DIF7</accession>
<dbReference type="InterPro" id="IPR004521">
    <property type="entry name" value="Uncharacterised_CHP00451"/>
</dbReference>
<dbReference type="GO" id="GO:0001731">
    <property type="term" value="P:formation of translation preinitiation complex"/>
    <property type="evidence" value="ECO:0007669"/>
    <property type="project" value="InterPro"/>
</dbReference>
<dbReference type="Gene3D" id="3.30.780.10">
    <property type="entry name" value="SUI1-like domain"/>
    <property type="match status" value="1"/>
</dbReference>
<evidence type="ECO:0000313" key="4">
    <source>
        <dbReference type="Proteomes" id="UP000054408"/>
    </source>
</evidence>
<dbReference type="InterPro" id="IPR001950">
    <property type="entry name" value="SUI1"/>
</dbReference>
<dbReference type="STRING" id="461836.A0A0L0DIF7"/>
<dbReference type="CDD" id="cd21156">
    <property type="entry name" value="PUA_eIF2d-like"/>
    <property type="match status" value="1"/>
</dbReference>
<dbReference type="InterPro" id="IPR048248">
    <property type="entry name" value="PUA_eIF2d-like"/>
</dbReference>
<dbReference type="GeneID" id="25560749"/>
<dbReference type="eggNOG" id="KOG2522">
    <property type="taxonomic scope" value="Eukaryota"/>
</dbReference>
<dbReference type="PROSITE" id="PS50890">
    <property type="entry name" value="PUA"/>
    <property type="match status" value="1"/>
</dbReference>
<evidence type="ECO:0000256" key="1">
    <source>
        <dbReference type="SAM" id="MobiDB-lite"/>
    </source>
</evidence>
<protein>
    <submittedName>
        <fullName evidence="3">Ligatin</fullName>
    </submittedName>
</protein>
<gene>
    <name evidence="3" type="ORF">AMSG_00975</name>
</gene>
<dbReference type="OrthoDB" id="199771at2759"/>
<dbReference type="Pfam" id="PF26292">
    <property type="entry name" value="PUA_elF2D"/>
    <property type="match status" value="1"/>
</dbReference>
<name>A0A0L0DIF7_THETB</name>
<dbReference type="RefSeq" id="XP_013762152.1">
    <property type="nucleotide sequence ID" value="XM_013906698.1"/>
</dbReference>
<dbReference type="GO" id="GO:0003743">
    <property type="term" value="F:translation initiation factor activity"/>
    <property type="evidence" value="ECO:0007669"/>
    <property type="project" value="InterPro"/>
</dbReference>
<dbReference type="SUPFAM" id="SSF55159">
    <property type="entry name" value="eIF1-like"/>
    <property type="match status" value="1"/>
</dbReference>
<dbReference type="PANTHER" id="PTHR12217:SF4">
    <property type="entry name" value="EUKARYOTIC TRANSLATION INITIATION FACTOR 2D"/>
    <property type="match status" value="1"/>
</dbReference>
<dbReference type="PROSITE" id="PS50296">
    <property type="entry name" value="SUI1"/>
    <property type="match status" value="1"/>
</dbReference>
<sequence length="620" mass="64752">MFRKSLETSGRARVKGAVVKKVRAALQAVVPGLPAAVAGLVLHKKTPVTEVKIREPKGVVIYEAVVSTANKCDDEHPLNKVLDALRECPDSDVAAEAVAFSEASIPLVFDRSNGKLADVVPSVYLLWMAPTAIPVMRTHRPVLDRLRGGADLMLPGVVATQDEIRSWRVGELVAVTLTEGSAAIAVGACLVDADHVLHYGMVGKAVEILHVWLDELSQLWPLGVCSLPHLAGPAAPAAAAGPEPESQPDPGAESDTADPVRVDAPDEAGPSAAPTSRDEADASLRHAFLNALKTRGADLRAALPLETSTFMSAYVVPSRAVGETVSIKASSFKNLTKFLKSQAADGLISIKDKAGVMFVVSVASASHPALASHVASRTVYENDAAAAAKAERRAAAQAAQARASALPFFRELVAPARRAESLFLALGLDPSKDAPIPQGKLTKALANYVRERELGSGAATALDANLDSALTAKARAAFVGDDGRIARKDLVRALLAANAVKKVTEFNPPYGTQLLLRGEPPKLVVTVANRGGNRRKATTVVSNLAALQLDAASLAGDLSTACAASATVRDNDLVVQGDKVDDVIGYLASEWGVPGKAVTLVDKRKGKGGGGGRGRGKKRK</sequence>
<dbReference type="AlphaFoldDB" id="A0A0L0DIF7"/>
<feature type="domain" description="SUI1" evidence="2">
    <location>
        <begin position="525"/>
        <end position="591"/>
    </location>
</feature>
<dbReference type="OMA" id="MFLKPYR"/>
<dbReference type="Gene3D" id="3.10.400.20">
    <property type="match status" value="1"/>
</dbReference>
<proteinExistence type="predicted"/>
<dbReference type="PANTHER" id="PTHR12217">
    <property type="entry name" value="EUKARYOTIC TRANSLATION INITIATION FACTOR 2D"/>
    <property type="match status" value="1"/>
</dbReference>
<dbReference type="SUPFAM" id="SSF88697">
    <property type="entry name" value="PUA domain-like"/>
    <property type="match status" value="1"/>
</dbReference>
<dbReference type="EMBL" id="GL349436">
    <property type="protein sequence ID" value="KNC52149.1"/>
    <property type="molecule type" value="Genomic_DNA"/>
</dbReference>
<dbReference type="Pfam" id="PF01253">
    <property type="entry name" value="SUI1"/>
    <property type="match status" value="1"/>
</dbReference>
<evidence type="ECO:0000313" key="3">
    <source>
        <dbReference type="EMBL" id="KNC52149.1"/>
    </source>
</evidence>
<feature type="region of interest" description="Disordered" evidence="1">
    <location>
        <begin position="233"/>
        <end position="279"/>
    </location>
</feature>
<dbReference type="InterPro" id="IPR057429">
    <property type="entry name" value="WH_eIF2D"/>
</dbReference>
<feature type="compositionally biased region" description="Low complexity" evidence="1">
    <location>
        <begin position="233"/>
        <end position="244"/>
    </location>
</feature>
<dbReference type="GO" id="GO:0003723">
    <property type="term" value="F:RNA binding"/>
    <property type="evidence" value="ECO:0007669"/>
    <property type="project" value="InterPro"/>
</dbReference>
<dbReference type="InterPro" id="IPR015947">
    <property type="entry name" value="PUA-like_sf"/>
</dbReference>
<keyword evidence="4" id="KW-1185">Reference proteome</keyword>
<dbReference type="InterPro" id="IPR036877">
    <property type="entry name" value="SUI1_dom_sf"/>
</dbReference>
<dbReference type="Proteomes" id="UP000054408">
    <property type="component" value="Unassembled WGS sequence"/>
</dbReference>
<evidence type="ECO:0000259" key="2">
    <source>
        <dbReference type="PROSITE" id="PS50296"/>
    </source>
</evidence>
<organism evidence="3 4">
    <name type="scientific">Thecamonas trahens ATCC 50062</name>
    <dbReference type="NCBI Taxonomy" id="461836"/>
    <lineage>
        <taxon>Eukaryota</taxon>
        <taxon>Apusozoa</taxon>
        <taxon>Apusomonadida</taxon>
        <taxon>Apusomonadidae</taxon>
        <taxon>Thecamonas</taxon>
    </lineage>
</organism>
<dbReference type="NCBIfam" id="TIGR00451">
    <property type="entry name" value="unchar_dom_2"/>
    <property type="match status" value="1"/>
</dbReference>